<dbReference type="AlphaFoldDB" id="A0A1W1UXM2"/>
<organism evidence="1 2">
    <name type="scientific">Deinococcus hopiensis KR-140</name>
    <dbReference type="NCBI Taxonomy" id="695939"/>
    <lineage>
        <taxon>Bacteria</taxon>
        <taxon>Thermotogati</taxon>
        <taxon>Deinococcota</taxon>
        <taxon>Deinococci</taxon>
        <taxon>Deinococcales</taxon>
        <taxon>Deinococcaceae</taxon>
        <taxon>Deinococcus</taxon>
    </lineage>
</organism>
<dbReference type="STRING" id="695939.SAMN00790413_03565"/>
<proteinExistence type="predicted"/>
<evidence type="ECO:0000313" key="1">
    <source>
        <dbReference type="EMBL" id="SMB85847.1"/>
    </source>
</evidence>
<accession>A0A1W1UXM2</accession>
<name>A0A1W1UXM2_9DEIO</name>
<protein>
    <submittedName>
        <fullName evidence="1">Uncharacterized protein</fullName>
    </submittedName>
</protein>
<reference evidence="1 2" key="1">
    <citation type="submission" date="2017-04" db="EMBL/GenBank/DDBJ databases">
        <authorList>
            <person name="Afonso C.L."/>
            <person name="Miller P.J."/>
            <person name="Scott M.A."/>
            <person name="Spackman E."/>
            <person name="Goraichik I."/>
            <person name="Dimitrov K.M."/>
            <person name="Suarez D.L."/>
            <person name="Swayne D.E."/>
        </authorList>
    </citation>
    <scope>NUCLEOTIDE SEQUENCE [LARGE SCALE GENOMIC DNA]</scope>
    <source>
        <strain evidence="1 2">KR-140</strain>
    </source>
</reference>
<evidence type="ECO:0000313" key="2">
    <source>
        <dbReference type="Proteomes" id="UP000192582"/>
    </source>
</evidence>
<gene>
    <name evidence="1" type="ORF">SAMN00790413_03565</name>
</gene>
<dbReference type="RefSeq" id="WP_084047485.1">
    <property type="nucleotide sequence ID" value="NZ_FWWU01000008.1"/>
</dbReference>
<keyword evidence="2" id="KW-1185">Reference proteome</keyword>
<dbReference type="EMBL" id="FWWU01000008">
    <property type="protein sequence ID" value="SMB85847.1"/>
    <property type="molecule type" value="Genomic_DNA"/>
</dbReference>
<dbReference type="Proteomes" id="UP000192582">
    <property type="component" value="Unassembled WGS sequence"/>
</dbReference>
<sequence>MTWAEILECIRSIWPGLSRPARRLPPAVLLTVRLRPLVTLELIGATSVSVRLSHEPLPRVTGHLYTEAPEAILTPLTWDRLL</sequence>